<evidence type="ECO:0000313" key="9">
    <source>
        <dbReference type="Proteomes" id="UP000663843"/>
    </source>
</evidence>
<dbReference type="InterPro" id="IPR002641">
    <property type="entry name" value="PNPLA_dom"/>
</dbReference>
<dbReference type="Gene3D" id="1.25.40.10">
    <property type="entry name" value="Tetratricopeptide repeat domain"/>
    <property type="match status" value="2"/>
</dbReference>
<feature type="domain" description="PNPLA" evidence="7">
    <location>
        <begin position="14"/>
        <end position="220"/>
    </location>
</feature>
<dbReference type="Gene3D" id="3.40.1090.10">
    <property type="entry name" value="Cytosolic phospholipase A2 catalytic domain"/>
    <property type="match status" value="1"/>
</dbReference>
<evidence type="ECO:0000256" key="6">
    <source>
        <dbReference type="PROSITE-ProRule" id="PRU01161"/>
    </source>
</evidence>
<evidence type="ECO:0000313" key="8">
    <source>
        <dbReference type="EMBL" id="CAE6475576.1"/>
    </source>
</evidence>
<dbReference type="PROSITE" id="PS51635">
    <property type="entry name" value="PNPLA"/>
    <property type="match status" value="1"/>
</dbReference>
<dbReference type="GO" id="GO:0043531">
    <property type="term" value="F:ADP binding"/>
    <property type="evidence" value="ECO:0007669"/>
    <property type="project" value="InterPro"/>
</dbReference>
<keyword evidence="3" id="KW-0677">Repeat</keyword>
<dbReference type="SUPFAM" id="SSF48452">
    <property type="entry name" value="TPR-like"/>
    <property type="match status" value="2"/>
</dbReference>
<organism evidence="8 9">
    <name type="scientific">Rhizoctonia solani</name>
    <dbReference type="NCBI Taxonomy" id="456999"/>
    <lineage>
        <taxon>Eukaryota</taxon>
        <taxon>Fungi</taxon>
        <taxon>Dikarya</taxon>
        <taxon>Basidiomycota</taxon>
        <taxon>Agaricomycotina</taxon>
        <taxon>Agaricomycetes</taxon>
        <taxon>Cantharellales</taxon>
        <taxon>Ceratobasidiaceae</taxon>
        <taxon>Rhizoctonia</taxon>
    </lineage>
</organism>
<keyword evidence="2" id="KW-0963">Cytoplasm</keyword>
<evidence type="ECO:0000256" key="1">
    <source>
        <dbReference type="ARBA" id="ARBA00004496"/>
    </source>
</evidence>
<dbReference type="SUPFAM" id="SSF52540">
    <property type="entry name" value="P-loop containing nucleoside triphosphate hydrolases"/>
    <property type="match status" value="1"/>
</dbReference>
<comment type="caution">
    <text evidence="8">The sequence shown here is derived from an EMBL/GenBank/DDBJ whole genome shotgun (WGS) entry which is preliminary data.</text>
</comment>
<dbReference type="PANTHER" id="PTHR45783:SF3">
    <property type="entry name" value="KINESIN LIGHT CHAIN"/>
    <property type="match status" value="1"/>
</dbReference>
<dbReference type="Proteomes" id="UP000663843">
    <property type="component" value="Unassembled WGS sequence"/>
</dbReference>
<dbReference type="GO" id="GO:0005737">
    <property type="term" value="C:cytoplasm"/>
    <property type="evidence" value="ECO:0007669"/>
    <property type="project" value="UniProtKB-SubCell"/>
</dbReference>
<dbReference type="InterPro" id="IPR016035">
    <property type="entry name" value="Acyl_Trfase/lysoPLipase"/>
</dbReference>
<comment type="subcellular location">
    <subcellularLocation>
        <location evidence="1">Cytoplasm</location>
    </subcellularLocation>
</comment>
<keyword evidence="4" id="KW-0802">TPR repeat</keyword>
<sequence length="1104" mass="124048">MSHKAERLPGLNLLSLDGGGITGLSTLLIIRELMIRLQVKNQQNTIPRPCEYFDMIAGTGTGGISAIMLGRLRMSIDDAISSYVRLMRVVFSNRKYKIVGDSGVFRSTVLERELKEIIRCATGNGDEKMVEVESNEEAQCRVIIYAMSAHSITSSLPVAFRSYTPSTAATTKCAIWEALRATTTHPRLLKGIEVDVEGISLLGKVVYGGLGCSNPTPRFLEEASREYPGRAVASITSIGSGHPKTIQVAINNAQHAWTIRTSAMIKAMKAAQEVAEGSERVAEEIGRRFANLKLGYWRPNVQQGAQGVEAHEWERLDEIAAHTQAYLNHIETGSKLEQLAEAVSQRMASLQTNHLDGCVEIASKCVRDGIRNFPSSSIRFTGREVYTGKVRAYFTHSLGGRRLFVLYGLGGVGKTQIALKCAEDLKERFMHIIFIDASSNASIQASFEAIALNRNLGKTHDDMLRWIARHGQKCLLLFDNADNPSLNLRAYLPQSEHYSVLITTRCPEFAALTDGRESVCNISGLERDEAVMLFLKTAKLGLDNMNDADKEAMNKLLLSFDYLALAVVQAGAYIWKMQLPVAQYWDKYSARRQKVLEGGAGQSLDGYSRTVHTTWELSVKQLSPRAKDLLFLIAFLRHDKIFEETFRRAAYNVDRYSPDTQPTPEQLAVEQRVKQFLRLLVDNDNWNDTLTNYVGELISFSLITYDPISEVYAVHPLVQDWAKTAATFCGISFQHSALLLGLSIDWGKSNADYAYKRQIIPHVNFIIEQRWIYEASIADRFAEVYRATGQHRNEEVLWEEIVSVRKLQLGEQHPKTLTSKRNLARMYRKKHNISEARELLELVLASQRRLLGEEDPETLNTMHDLAWTLYLQRQYAEAEFIMTKVIDSRKQFLGEQYPDTLDSMDVLASIYQAQGRLTESEVLRMMIITTRRELFGEDNLVTLQGMQNLAFTYQAQGRMENAEVLYKTIVACRGRVLGEDHPETLVSIHVLASTYLAQDRLGEAEGLYKAALVSRKQALGEDHPDTLMTMGDLAYTYLRQNRLMESENLGTAVLAARRRILGLTHAQTIMAMSNLAETCSKLGKTAEHKALQEELAIIVPKDCP</sequence>
<dbReference type="InterPro" id="IPR027417">
    <property type="entry name" value="P-loop_NTPase"/>
</dbReference>
<dbReference type="GO" id="GO:0019894">
    <property type="term" value="F:kinesin binding"/>
    <property type="evidence" value="ECO:0007669"/>
    <property type="project" value="TreeGrafter"/>
</dbReference>
<dbReference type="PANTHER" id="PTHR45783">
    <property type="entry name" value="KINESIN LIGHT CHAIN"/>
    <property type="match status" value="1"/>
</dbReference>
<dbReference type="InterPro" id="IPR002151">
    <property type="entry name" value="Kinesin_light"/>
</dbReference>
<evidence type="ECO:0000256" key="3">
    <source>
        <dbReference type="ARBA" id="ARBA00022737"/>
    </source>
</evidence>
<evidence type="ECO:0000259" key="7">
    <source>
        <dbReference type="PROSITE" id="PS51635"/>
    </source>
</evidence>
<accession>A0A8H3H1G9</accession>
<dbReference type="InterPro" id="IPR011990">
    <property type="entry name" value="TPR-like_helical_dom_sf"/>
</dbReference>
<dbReference type="Pfam" id="PF13374">
    <property type="entry name" value="TPR_10"/>
    <property type="match status" value="2"/>
</dbReference>
<reference evidence="8" key="1">
    <citation type="submission" date="2021-01" db="EMBL/GenBank/DDBJ databases">
        <authorList>
            <person name="Kaushik A."/>
        </authorList>
    </citation>
    <scope>NUCLEOTIDE SEQUENCE</scope>
    <source>
        <strain evidence="8">AG2-2IIIB</strain>
    </source>
</reference>
<dbReference type="GO" id="GO:0005871">
    <property type="term" value="C:kinesin complex"/>
    <property type="evidence" value="ECO:0007669"/>
    <property type="project" value="InterPro"/>
</dbReference>
<name>A0A8H3H1G9_9AGAM</name>
<dbReference type="Pfam" id="PF13424">
    <property type="entry name" value="TPR_12"/>
    <property type="match status" value="2"/>
</dbReference>
<evidence type="ECO:0000256" key="4">
    <source>
        <dbReference type="ARBA" id="ARBA00022803"/>
    </source>
</evidence>
<gene>
    <name evidence="8" type="ORF">RDB_LOCUS111881</name>
</gene>
<dbReference type="Pfam" id="PF00931">
    <property type="entry name" value="NB-ARC"/>
    <property type="match status" value="1"/>
</dbReference>
<proteinExistence type="predicted"/>
<dbReference type="InterPro" id="IPR002182">
    <property type="entry name" value="NB-ARC"/>
</dbReference>
<protein>
    <recommendedName>
        <fullName evidence="7">PNPLA domain-containing protein</fullName>
    </recommendedName>
</protein>
<dbReference type="Pfam" id="PF01734">
    <property type="entry name" value="Patatin"/>
    <property type="match status" value="1"/>
</dbReference>
<comment type="caution">
    <text evidence="6">Lacks conserved residue(s) required for the propagation of feature annotation.</text>
</comment>
<keyword evidence="5" id="KW-0443">Lipid metabolism</keyword>
<dbReference type="EMBL" id="CAJMWT010003626">
    <property type="protein sequence ID" value="CAE6475576.1"/>
    <property type="molecule type" value="Genomic_DNA"/>
</dbReference>
<dbReference type="Gene3D" id="3.40.50.300">
    <property type="entry name" value="P-loop containing nucleotide triphosphate hydrolases"/>
    <property type="match status" value="1"/>
</dbReference>
<dbReference type="GO" id="GO:0046486">
    <property type="term" value="P:glycerolipid metabolic process"/>
    <property type="evidence" value="ECO:0007669"/>
    <property type="project" value="UniProtKB-ARBA"/>
</dbReference>
<dbReference type="GO" id="GO:0007018">
    <property type="term" value="P:microtubule-based movement"/>
    <property type="evidence" value="ECO:0007669"/>
    <property type="project" value="TreeGrafter"/>
</dbReference>
<feature type="short sequence motif" description="GXGXXG" evidence="6">
    <location>
        <begin position="18"/>
        <end position="23"/>
    </location>
</feature>
<dbReference type="SUPFAM" id="SSF52151">
    <property type="entry name" value="FabD/lysophospholipase-like"/>
    <property type="match status" value="1"/>
</dbReference>
<dbReference type="AlphaFoldDB" id="A0A8H3H1G9"/>
<evidence type="ECO:0000256" key="2">
    <source>
        <dbReference type="ARBA" id="ARBA00022490"/>
    </source>
</evidence>
<evidence type="ECO:0000256" key="5">
    <source>
        <dbReference type="ARBA" id="ARBA00023098"/>
    </source>
</evidence>